<organism evidence="1 2">
    <name type="scientific">Mesorhizobium qingshengii</name>
    <dbReference type="NCBI Taxonomy" id="1165689"/>
    <lineage>
        <taxon>Bacteria</taxon>
        <taxon>Pseudomonadati</taxon>
        <taxon>Pseudomonadota</taxon>
        <taxon>Alphaproteobacteria</taxon>
        <taxon>Hyphomicrobiales</taxon>
        <taxon>Phyllobacteriaceae</taxon>
        <taxon>Mesorhizobium</taxon>
    </lineage>
</organism>
<evidence type="ECO:0000313" key="2">
    <source>
        <dbReference type="Proteomes" id="UP000198588"/>
    </source>
</evidence>
<sequence length="50" mass="5655">MIAAPDLKHWIKWMMTGRFLTRGTKGTSTEMALSVLAFNMVRSINLGQSR</sequence>
<dbReference type="Proteomes" id="UP000198588">
    <property type="component" value="Unassembled WGS sequence"/>
</dbReference>
<accession>A0A1G5WN71</accession>
<evidence type="ECO:0008006" key="3">
    <source>
        <dbReference type="Google" id="ProtNLM"/>
    </source>
</evidence>
<reference evidence="1 2" key="1">
    <citation type="submission" date="2016-10" db="EMBL/GenBank/DDBJ databases">
        <authorList>
            <person name="de Groot N.N."/>
        </authorList>
    </citation>
    <scope>NUCLEOTIDE SEQUENCE [LARGE SCALE GENOMIC DNA]</scope>
    <source>
        <strain evidence="1 2">CGMCC 1.12097</strain>
    </source>
</reference>
<dbReference type="AlphaFoldDB" id="A0A1G5WN71"/>
<dbReference type="EMBL" id="FMXM01000004">
    <property type="protein sequence ID" value="SDA59390.1"/>
    <property type="molecule type" value="Genomic_DNA"/>
</dbReference>
<gene>
    <name evidence="1" type="ORF">SAMN02927914_01483</name>
</gene>
<proteinExistence type="predicted"/>
<dbReference type="STRING" id="1165689.SAMN02927914_01483"/>
<evidence type="ECO:0000313" key="1">
    <source>
        <dbReference type="EMBL" id="SDA59390.1"/>
    </source>
</evidence>
<protein>
    <recommendedName>
        <fullName evidence="3">Transposase DDE domain-containing protein</fullName>
    </recommendedName>
</protein>
<name>A0A1G5WN71_9HYPH</name>